<dbReference type="SMART" id="SM00481">
    <property type="entry name" value="POLIIIAc"/>
    <property type="match status" value="1"/>
</dbReference>
<dbReference type="GO" id="GO:0006260">
    <property type="term" value="P:DNA replication"/>
    <property type="evidence" value="ECO:0007669"/>
    <property type="project" value="UniProtKB-KW"/>
</dbReference>
<dbReference type="NCBIfam" id="TIGR00594">
    <property type="entry name" value="polc"/>
    <property type="match status" value="1"/>
</dbReference>
<dbReference type="EMBL" id="PDKM01000003">
    <property type="protein sequence ID" value="RXK09880.1"/>
    <property type="molecule type" value="Genomic_DNA"/>
</dbReference>
<dbReference type="SUPFAM" id="SSF89550">
    <property type="entry name" value="PHP domain-like"/>
    <property type="match status" value="1"/>
</dbReference>
<dbReference type="InterPro" id="IPR016195">
    <property type="entry name" value="Pol/histidinol_Pase-like"/>
</dbReference>
<evidence type="ECO:0000313" key="11">
    <source>
        <dbReference type="Proteomes" id="UP000253850"/>
    </source>
</evidence>
<sequence>MSDIPKFTHLHLHTEYSLLDGANKIKPLAKKIKELGMESVAMTDHGNMFGAIDFYNAMRAEGIKPIIGMEAYIHNSEEIDDKSTKQRFHLCLYAKNDVGYKNLMYLSSQAYMHGFYYYPRINKKLLRENSEGLVCSAACLQGEVNWHLNLQNERNVKNGAKGYEEAKRIALEYKEIFGDDFYLEIMRHGIGDQHFVDDQILKISKETGIKVVATNDTHYLKQKDADAHEAFMCIAMNKLYDDPNRLRHSVHEFYLKSPEQIAMLYADIPEAIEATQEIAAKCNLEIKLGDPTPPNFKFTRQKLEEEGIAIPEPENEYSLENDKTLFIHECWKGLEKRLEHVAVERHQEYKDRLQVEIDIINNMKFPGYMLIVWDFVRVAKEMKIPVGPGRGSAAGSLVAFSMEITDIDPIPYGLLFERFLNPERISMPDIDMDFCQSRRGEIIDYVVQQYGRANVAQIITFGKLLAKGVIRDVARVLDMPYAKADAMAKLIPDELGINLTDSYAKEPKIKELCDTDPQAKRVWEFALALEGLNRNAGTHAAGVVISNEPLWKKTPLFKPSGLDTIATQYNGKYVEDVDLIKFDFLGLKTLTVIEEANKLIERRHGKRVNFLETDVDDKGVYELIQTGNTIGLFQIESSGMQDLAKKLKPSGFEDIIAMLALYRPGPMESGMLDDFIDRKHGRAEISYFYDEFIAPLKPILEPTYGVIVYQEQVMQIVQSIGGFSLGGADLVRRAMGKKIKEEMDRLKGEFADGGVVKGYKKEHCEELFDLIVKFAGYGFNKSHSAAYGLVTFYTSYLKCYYPAEFMAALLTLEKDNTDKVVKYVDEVKRLGLDLFPPDINKSDSVFSAKKIDGKEVVMFGMGAIKGAGDVAINSIIKERQANGEFKDMSDFISRIDGSKVNKRVIESLTKAGAFDSFKYSRKSLLEQIEIIGDTVGKAMQAKKMATGSLFGDSEELTRVELVLEHLPEYEGKEILEFEKASLGFYVSGHPLDSYREQLDKIKYTLSSELDEVADGSQAILVGKIEEITEKISKKGNKFGIANILDLHGNIEIMLFENRLKELEDNFDLNEPIAFKVRVTKDGDFTRMNILKIESLEDAQKEKIKTKHREKEEPPITIALPFINSDETMYKLFEIVANNQGKRNLKIVVKSKLADVELETGFSVNSKVENLIEQIQGAYVVA</sequence>
<dbReference type="Pfam" id="PF14579">
    <property type="entry name" value="HHH_6"/>
    <property type="match status" value="1"/>
</dbReference>
<dbReference type="Proteomes" id="UP000253850">
    <property type="component" value="Chromosome"/>
</dbReference>
<protein>
    <recommendedName>
        <fullName evidence="2">DNA polymerase III subunit alpha</fullName>
        <ecNumber evidence="1">2.7.7.7</ecNumber>
    </recommendedName>
</protein>
<name>A0AAX2A8S6_9BACT</name>
<accession>A0AAX2A8S6</accession>
<evidence type="ECO:0000313" key="10">
    <source>
        <dbReference type="EMBL" id="RXK09880.1"/>
    </source>
</evidence>
<evidence type="ECO:0000256" key="4">
    <source>
        <dbReference type="ARBA" id="ARBA00022695"/>
    </source>
</evidence>
<keyword evidence="3 9" id="KW-0808">Transferase</keyword>
<dbReference type="RefSeq" id="WP_114840304.1">
    <property type="nucleotide sequence ID" value="NZ_CP031217.1"/>
</dbReference>
<keyword evidence="4 9" id="KW-0548">Nucleotidyltransferase</keyword>
<evidence type="ECO:0000256" key="1">
    <source>
        <dbReference type="ARBA" id="ARBA00012417"/>
    </source>
</evidence>
<dbReference type="InterPro" id="IPR004013">
    <property type="entry name" value="PHP_dom"/>
</dbReference>
<organism evidence="10 12">
    <name type="scientific">Halarcobacter bivalviorum</name>
    <dbReference type="NCBI Taxonomy" id="663364"/>
    <lineage>
        <taxon>Bacteria</taxon>
        <taxon>Pseudomonadati</taxon>
        <taxon>Campylobacterota</taxon>
        <taxon>Epsilonproteobacteria</taxon>
        <taxon>Campylobacterales</taxon>
        <taxon>Arcobacteraceae</taxon>
        <taxon>Halarcobacter</taxon>
    </lineage>
</organism>
<evidence type="ECO:0000256" key="3">
    <source>
        <dbReference type="ARBA" id="ARBA00022679"/>
    </source>
</evidence>
<dbReference type="PANTHER" id="PTHR32294:SF0">
    <property type="entry name" value="DNA POLYMERASE III SUBUNIT ALPHA"/>
    <property type="match status" value="1"/>
</dbReference>
<evidence type="ECO:0000256" key="7">
    <source>
        <dbReference type="ARBA" id="ARBA00049244"/>
    </source>
</evidence>
<dbReference type="NCBIfam" id="NF004226">
    <property type="entry name" value="PRK05673.1"/>
    <property type="match status" value="1"/>
</dbReference>
<evidence type="ECO:0000313" key="12">
    <source>
        <dbReference type="Proteomes" id="UP000289193"/>
    </source>
</evidence>
<dbReference type="CDD" id="cd12113">
    <property type="entry name" value="PHP_PolIIIA_DnaE3"/>
    <property type="match status" value="1"/>
</dbReference>
<comment type="catalytic activity">
    <reaction evidence="7">
        <text>DNA(n) + a 2'-deoxyribonucleoside 5'-triphosphate = DNA(n+1) + diphosphate</text>
        <dbReference type="Rhea" id="RHEA:22508"/>
        <dbReference type="Rhea" id="RHEA-COMP:17339"/>
        <dbReference type="Rhea" id="RHEA-COMP:17340"/>
        <dbReference type="ChEBI" id="CHEBI:33019"/>
        <dbReference type="ChEBI" id="CHEBI:61560"/>
        <dbReference type="ChEBI" id="CHEBI:173112"/>
        <dbReference type="EC" id="2.7.7.7"/>
    </reaction>
</comment>
<dbReference type="Pfam" id="PF02811">
    <property type="entry name" value="PHP"/>
    <property type="match status" value="1"/>
</dbReference>
<dbReference type="AlphaFoldDB" id="A0AAX2A8S6"/>
<dbReference type="Proteomes" id="UP000289193">
    <property type="component" value="Unassembled WGS sequence"/>
</dbReference>
<evidence type="ECO:0000313" key="9">
    <source>
        <dbReference type="EMBL" id="AXH13524.1"/>
    </source>
</evidence>
<reference evidence="10 12" key="1">
    <citation type="submission" date="2017-10" db="EMBL/GenBank/DDBJ databases">
        <title>Genomics of the genus Arcobacter.</title>
        <authorList>
            <person name="Perez-Cataluna A."/>
            <person name="Figueras M.J."/>
        </authorList>
    </citation>
    <scope>NUCLEOTIDE SEQUENCE [LARGE SCALE GENOMIC DNA]</scope>
    <source>
        <strain evidence="10 12">CECT 7835</strain>
    </source>
</reference>
<dbReference type="InterPro" id="IPR004805">
    <property type="entry name" value="DnaE2/DnaE/PolC"/>
</dbReference>
<dbReference type="InterPro" id="IPR041931">
    <property type="entry name" value="DNA_pol3_alpha_thumb_dom"/>
</dbReference>
<dbReference type="EC" id="2.7.7.7" evidence="1"/>
<dbReference type="Pfam" id="PF07733">
    <property type="entry name" value="DNA_pol3_alpha"/>
    <property type="match status" value="1"/>
</dbReference>
<evidence type="ECO:0000256" key="6">
    <source>
        <dbReference type="ARBA" id="ARBA00022932"/>
    </source>
</evidence>
<keyword evidence="5" id="KW-0235">DNA replication</keyword>
<evidence type="ECO:0000259" key="8">
    <source>
        <dbReference type="SMART" id="SM00481"/>
    </source>
</evidence>
<dbReference type="GO" id="GO:0003887">
    <property type="term" value="F:DNA-directed DNA polymerase activity"/>
    <property type="evidence" value="ECO:0007669"/>
    <property type="project" value="UniProtKB-KW"/>
</dbReference>
<dbReference type="Gene3D" id="3.20.20.140">
    <property type="entry name" value="Metal-dependent hydrolases"/>
    <property type="match status" value="1"/>
</dbReference>
<keyword evidence="6" id="KW-0239">DNA-directed DNA polymerase</keyword>
<reference evidence="9 11" key="2">
    <citation type="submission" date="2018-07" db="EMBL/GenBank/DDBJ databases">
        <title>Complete genome of the Arcobacter bivalviorum type strain LMG 26154.</title>
        <authorList>
            <person name="Miller W.G."/>
            <person name="Yee E."/>
            <person name="Bono J.L."/>
        </authorList>
    </citation>
    <scope>NUCLEOTIDE SEQUENCE [LARGE SCALE GENOMIC DNA]</scope>
    <source>
        <strain evidence="9 11">LMG 26154</strain>
    </source>
</reference>
<dbReference type="InterPro" id="IPR003141">
    <property type="entry name" value="Pol/His_phosphatase_N"/>
</dbReference>
<dbReference type="Gene3D" id="1.10.150.870">
    <property type="match status" value="1"/>
</dbReference>
<dbReference type="CDD" id="cd04485">
    <property type="entry name" value="DnaE_OBF"/>
    <property type="match status" value="1"/>
</dbReference>
<gene>
    <name evidence="9" type="primary">dnaE</name>
    <name evidence="9" type="ORF">ABIV_2553</name>
    <name evidence="10" type="ORF">CRV05_05730</name>
</gene>
<dbReference type="KEGG" id="hbv:ABIV_2553"/>
<dbReference type="InterPro" id="IPR029460">
    <property type="entry name" value="DNAPol_HHH"/>
</dbReference>
<dbReference type="InterPro" id="IPR011708">
    <property type="entry name" value="DNA_pol3_alpha_NTPase_dom"/>
</dbReference>
<evidence type="ECO:0000256" key="5">
    <source>
        <dbReference type="ARBA" id="ARBA00022705"/>
    </source>
</evidence>
<dbReference type="Pfam" id="PF17657">
    <property type="entry name" value="DNA_pol3_finger"/>
    <property type="match status" value="1"/>
</dbReference>
<proteinExistence type="predicted"/>
<evidence type="ECO:0000256" key="2">
    <source>
        <dbReference type="ARBA" id="ARBA00019114"/>
    </source>
</evidence>
<dbReference type="InterPro" id="IPR040982">
    <property type="entry name" value="DNA_pol3_finger"/>
</dbReference>
<feature type="domain" description="Polymerase/histidinol phosphatase N-terminal" evidence="8">
    <location>
        <begin position="8"/>
        <end position="75"/>
    </location>
</feature>
<keyword evidence="12" id="KW-1185">Reference proteome</keyword>
<dbReference type="PANTHER" id="PTHR32294">
    <property type="entry name" value="DNA POLYMERASE III SUBUNIT ALPHA"/>
    <property type="match status" value="1"/>
</dbReference>
<dbReference type="EMBL" id="CP031217">
    <property type="protein sequence ID" value="AXH13524.1"/>
    <property type="molecule type" value="Genomic_DNA"/>
</dbReference>
<dbReference type="GO" id="GO:0008408">
    <property type="term" value="F:3'-5' exonuclease activity"/>
    <property type="evidence" value="ECO:0007669"/>
    <property type="project" value="InterPro"/>
</dbReference>
<dbReference type="Gene3D" id="1.10.10.1600">
    <property type="entry name" value="Bacterial DNA polymerase III alpha subunit, thumb domain"/>
    <property type="match status" value="1"/>
</dbReference>